<organism evidence="2 3">
    <name type="scientific">Quercus lobata</name>
    <name type="common">Valley oak</name>
    <dbReference type="NCBI Taxonomy" id="97700"/>
    <lineage>
        <taxon>Eukaryota</taxon>
        <taxon>Viridiplantae</taxon>
        <taxon>Streptophyta</taxon>
        <taxon>Embryophyta</taxon>
        <taxon>Tracheophyta</taxon>
        <taxon>Spermatophyta</taxon>
        <taxon>Magnoliopsida</taxon>
        <taxon>eudicotyledons</taxon>
        <taxon>Gunneridae</taxon>
        <taxon>Pentapetalae</taxon>
        <taxon>rosids</taxon>
        <taxon>fabids</taxon>
        <taxon>Fagales</taxon>
        <taxon>Fagaceae</taxon>
        <taxon>Quercus</taxon>
    </lineage>
</organism>
<dbReference type="Proteomes" id="UP000594261">
    <property type="component" value="Chromosome 5"/>
</dbReference>
<accession>A0A7N2R510</accession>
<reference evidence="2 3" key="1">
    <citation type="journal article" date="2016" name="G3 (Bethesda)">
        <title>First Draft Assembly and Annotation of the Genome of a California Endemic Oak Quercus lobata Nee (Fagaceae).</title>
        <authorList>
            <person name="Sork V.L."/>
            <person name="Fitz-Gibbon S.T."/>
            <person name="Puiu D."/>
            <person name="Crepeau M."/>
            <person name="Gugger P.F."/>
            <person name="Sherman R."/>
            <person name="Stevens K."/>
            <person name="Langley C.H."/>
            <person name="Pellegrini M."/>
            <person name="Salzberg S.L."/>
        </authorList>
    </citation>
    <scope>NUCLEOTIDE SEQUENCE [LARGE SCALE GENOMIC DNA]</scope>
    <source>
        <strain evidence="2 3">cv. SW786</strain>
    </source>
</reference>
<protein>
    <recommendedName>
        <fullName evidence="1">Reverse transcriptase zinc-binding domain-containing protein</fullName>
    </recommendedName>
</protein>
<dbReference type="PANTHER" id="PTHR33116:SF78">
    <property type="entry name" value="OS12G0587133 PROTEIN"/>
    <property type="match status" value="1"/>
</dbReference>
<dbReference type="EMBL" id="LRBV02000005">
    <property type="status" value="NOT_ANNOTATED_CDS"/>
    <property type="molecule type" value="Genomic_DNA"/>
</dbReference>
<dbReference type="Pfam" id="PF13966">
    <property type="entry name" value="zf-RVT"/>
    <property type="match status" value="1"/>
</dbReference>
<dbReference type="OMA" id="CHRNEEI"/>
<feature type="domain" description="Reverse transcriptase zinc-binding" evidence="1">
    <location>
        <begin position="349"/>
        <end position="433"/>
    </location>
</feature>
<dbReference type="FunCoup" id="A0A7N2R510">
    <property type="interactions" value="2"/>
</dbReference>
<evidence type="ECO:0000313" key="3">
    <source>
        <dbReference type="Proteomes" id="UP000594261"/>
    </source>
</evidence>
<proteinExistence type="predicted"/>
<evidence type="ECO:0000259" key="1">
    <source>
        <dbReference type="Pfam" id="PF13966"/>
    </source>
</evidence>
<name>A0A7N2R510_QUELO</name>
<dbReference type="EnsemblPlants" id="QL05p050638:mrna">
    <property type="protein sequence ID" value="QL05p050638:mrna"/>
    <property type="gene ID" value="QL05p050638"/>
</dbReference>
<dbReference type="InterPro" id="IPR026960">
    <property type="entry name" value="RVT-Znf"/>
</dbReference>
<dbReference type="PANTHER" id="PTHR33116">
    <property type="entry name" value="REVERSE TRANSCRIPTASE ZINC-BINDING DOMAIN-CONTAINING PROTEIN-RELATED-RELATED"/>
    <property type="match status" value="1"/>
</dbReference>
<dbReference type="AlphaFoldDB" id="A0A7N2R510"/>
<evidence type="ECO:0000313" key="2">
    <source>
        <dbReference type="EnsemblPlants" id="QL05p050638:mrna"/>
    </source>
</evidence>
<dbReference type="Gramene" id="QL05p050638:mrna">
    <property type="protein sequence ID" value="QL05p050638:mrna"/>
    <property type="gene ID" value="QL05p050638"/>
</dbReference>
<keyword evidence="3" id="KW-1185">Reference proteome</keyword>
<dbReference type="InParanoid" id="A0A7N2R510"/>
<reference evidence="2" key="2">
    <citation type="submission" date="2021-01" db="UniProtKB">
        <authorList>
            <consortium name="EnsemblPlants"/>
        </authorList>
    </citation>
    <scope>IDENTIFICATION</scope>
</reference>
<sequence>MEVLSRILKKIEDCVLLRGCHVGPSNSIGVRISYLLFADDTILFCDASREQLLSIRLALTCFQAFTGLKVNVGKSEIVPVGEVGNLDALATILCCRVGSLPMKYLGMPLGTPYKTTSMWNPILERMEKKLSGWKRIYLLKGGRLTLVKSTLSCLPTFYLSLFFIPVAVADRLEWIQRNFLWGTSEECFKYSLVAWEKVCFPIETGGLGIRKLVHFNKALLGKWLWRFGQEETCLWRRVIAYKYGEGQGGWTTKLCRRAHGRGLWRGIHDGWESFSKHMALVVGNGTCILFWHDKWVGDNSLKGFILSCMDFHERELEDAYSFLECIQPQIPRGGGSDTSHWCLKRNGKFDTRSYYNTIRGAAVSIFPWKGVWKAKITKRVAFFMWTAVHRQIPTLDNFILRGRILVNWCCLCHRNEEIVDHLLLHCPIAHSLWVYMFQIFGTQWVMPSSVESLVYCWSFWLGKLNSNIWNMVPGCLMWIVWTKRNWRSIEDTEKSLV</sequence>